<gene>
    <name evidence="1" type="ORF">PTTG_07156</name>
</gene>
<reference evidence="1" key="2">
    <citation type="submission" date="2016-05" db="EMBL/GenBank/DDBJ databases">
        <title>Comparative analysis highlights variable genome content of wheat rusts and divergence of the mating loci.</title>
        <authorList>
            <person name="Cuomo C.A."/>
            <person name="Bakkeren G."/>
            <person name="Szabo L."/>
            <person name="Khalil H."/>
            <person name="Joly D."/>
            <person name="Goldberg J."/>
            <person name="Young S."/>
            <person name="Zeng Q."/>
            <person name="Fellers J."/>
        </authorList>
    </citation>
    <scope>NUCLEOTIDE SEQUENCE [LARGE SCALE GENOMIC DNA]</scope>
    <source>
        <strain evidence="1">1-1 BBBD Race 1</strain>
    </source>
</reference>
<reference evidence="2 3" key="3">
    <citation type="journal article" date="2017" name="G3 (Bethesda)">
        <title>Comparative analysis highlights variable genome content of wheat rusts and divergence of the mating loci.</title>
        <authorList>
            <person name="Cuomo C.A."/>
            <person name="Bakkeren G."/>
            <person name="Khalil H.B."/>
            <person name="Panwar V."/>
            <person name="Joly D."/>
            <person name="Linning R."/>
            <person name="Sakthikumar S."/>
            <person name="Song X."/>
            <person name="Adiconis X."/>
            <person name="Fan L."/>
            <person name="Goldberg J.M."/>
            <person name="Levin J.Z."/>
            <person name="Young S."/>
            <person name="Zeng Q."/>
            <person name="Anikster Y."/>
            <person name="Bruce M."/>
            <person name="Wang M."/>
            <person name="Yin C."/>
            <person name="McCallum B."/>
            <person name="Szabo L.J."/>
            <person name="Hulbert S."/>
            <person name="Chen X."/>
            <person name="Fellers J.P."/>
        </authorList>
    </citation>
    <scope>NUCLEOTIDE SEQUENCE</scope>
    <source>
        <strain evidence="2">isolate 1-1 / race 1 (BBBD)</strain>
        <strain evidence="3">Isolate 1-1 / race 1 (BBBD)</strain>
    </source>
</reference>
<evidence type="ECO:0000313" key="3">
    <source>
        <dbReference type="Proteomes" id="UP000005240"/>
    </source>
</evidence>
<dbReference type="Proteomes" id="UP000005240">
    <property type="component" value="Unassembled WGS sequence"/>
</dbReference>
<dbReference type="AlphaFoldDB" id="A0A0C4F235"/>
<organism evidence="1">
    <name type="scientific">Puccinia triticina (isolate 1-1 / race 1 (BBBD))</name>
    <name type="common">Brown leaf rust fungus</name>
    <dbReference type="NCBI Taxonomy" id="630390"/>
    <lineage>
        <taxon>Eukaryota</taxon>
        <taxon>Fungi</taxon>
        <taxon>Dikarya</taxon>
        <taxon>Basidiomycota</taxon>
        <taxon>Pucciniomycotina</taxon>
        <taxon>Pucciniomycetes</taxon>
        <taxon>Pucciniales</taxon>
        <taxon>Pucciniaceae</taxon>
        <taxon>Puccinia</taxon>
    </lineage>
</organism>
<evidence type="ECO:0000313" key="1">
    <source>
        <dbReference type="EMBL" id="OAV91230.1"/>
    </source>
</evidence>
<evidence type="ECO:0000313" key="2">
    <source>
        <dbReference type="EnsemblFungi" id="PTTG_07156-t43_1-p1"/>
    </source>
</evidence>
<reference evidence="1" key="1">
    <citation type="submission" date="2009-11" db="EMBL/GenBank/DDBJ databases">
        <authorList>
            <consortium name="The Broad Institute Genome Sequencing Platform"/>
            <person name="Ward D."/>
            <person name="Feldgarden M."/>
            <person name="Earl A."/>
            <person name="Young S.K."/>
            <person name="Zeng Q."/>
            <person name="Koehrsen M."/>
            <person name="Alvarado L."/>
            <person name="Berlin A."/>
            <person name="Bochicchio J."/>
            <person name="Borenstein D."/>
            <person name="Chapman S.B."/>
            <person name="Chen Z."/>
            <person name="Engels R."/>
            <person name="Freedman E."/>
            <person name="Gellesch M."/>
            <person name="Goldberg J."/>
            <person name="Griggs A."/>
            <person name="Gujja S."/>
            <person name="Heilman E."/>
            <person name="Heiman D."/>
            <person name="Hepburn T."/>
            <person name="Howarth C."/>
            <person name="Jen D."/>
            <person name="Larson L."/>
            <person name="Lewis B."/>
            <person name="Mehta T."/>
            <person name="Park D."/>
            <person name="Pearson M."/>
            <person name="Roberts A."/>
            <person name="Saif S."/>
            <person name="Shea T."/>
            <person name="Shenoy N."/>
            <person name="Sisk P."/>
            <person name="Stolte C."/>
            <person name="Sykes S."/>
            <person name="Thomson T."/>
            <person name="Walk T."/>
            <person name="White J."/>
            <person name="Yandava C."/>
            <person name="Izard J."/>
            <person name="Baranova O.V."/>
            <person name="Blanton J.M."/>
            <person name="Tanner A.C."/>
            <person name="Dewhirst F.E."/>
            <person name="Haas B."/>
            <person name="Nusbaum C."/>
            <person name="Birren B."/>
        </authorList>
    </citation>
    <scope>NUCLEOTIDE SEQUENCE [LARGE SCALE GENOMIC DNA]</scope>
    <source>
        <strain evidence="1">1-1 BBBD Race 1</strain>
    </source>
</reference>
<dbReference type="EMBL" id="ADAS02000084">
    <property type="protein sequence ID" value="OAV91230.1"/>
    <property type="molecule type" value="Genomic_DNA"/>
</dbReference>
<reference evidence="2" key="4">
    <citation type="submission" date="2025-05" db="UniProtKB">
        <authorList>
            <consortium name="EnsemblFungi"/>
        </authorList>
    </citation>
    <scope>IDENTIFICATION</scope>
    <source>
        <strain evidence="2">isolate 1-1 / race 1 (BBBD)</strain>
    </source>
</reference>
<proteinExistence type="predicted"/>
<dbReference type="OMA" id="HTEFRAI"/>
<keyword evidence="3" id="KW-1185">Reference proteome</keyword>
<accession>A0A0C4F235</accession>
<dbReference type="EnsemblFungi" id="PTTG_07156-t43_1">
    <property type="protein sequence ID" value="PTTG_07156-t43_1-p1"/>
    <property type="gene ID" value="PTTG_07156"/>
</dbReference>
<dbReference type="VEuPathDB" id="FungiDB:PTTG_07156"/>
<protein>
    <submittedName>
        <fullName evidence="1 2">Uncharacterized protein</fullName>
    </submittedName>
</protein>
<name>A0A0C4F235_PUCT1</name>
<sequence>MTANFAHDAEVNQFIRRVFIIPTLRRCREHGNHPELAIVIPLRNGQSMVYRIAENRRRYYLSVQRFDLRTHILPSRPSPSDGSRRPMWVADIDDDRIRLMLAARVESSLRAIEQSDAACSLAWVLHFIDGLRHTEFRAIQGRLRTLRRTLLLLAYFIIQSALHDL</sequence>